<evidence type="ECO:0000256" key="2">
    <source>
        <dbReference type="ARBA" id="ARBA00004123"/>
    </source>
</evidence>
<reference evidence="7 8" key="1">
    <citation type="submission" date="2014-04" db="EMBL/GenBank/DDBJ databases">
        <title>Genome evolution of avian class.</title>
        <authorList>
            <person name="Zhang G."/>
            <person name="Li C."/>
        </authorList>
    </citation>
    <scope>NUCLEOTIDE SEQUENCE [LARGE SCALE GENOMIC DNA]</scope>
    <source>
        <strain evidence="7">BGI_N300</strain>
    </source>
</reference>
<dbReference type="STRING" id="9244.A0A091I030"/>
<evidence type="ECO:0000313" key="8">
    <source>
        <dbReference type="Proteomes" id="UP000054308"/>
    </source>
</evidence>
<evidence type="ECO:0000256" key="6">
    <source>
        <dbReference type="ARBA" id="ARBA00025784"/>
    </source>
</evidence>
<proteinExistence type="inferred from homology"/>
<evidence type="ECO:0000313" key="7">
    <source>
        <dbReference type="EMBL" id="KFP00790.1"/>
    </source>
</evidence>
<dbReference type="AlphaFoldDB" id="A0A091I030"/>
<dbReference type="GO" id="GO:0006355">
    <property type="term" value="P:regulation of DNA-templated transcription"/>
    <property type="evidence" value="ECO:0007669"/>
    <property type="project" value="InterPro"/>
</dbReference>
<feature type="non-terminal residue" evidence="7">
    <location>
        <position position="187"/>
    </location>
</feature>
<protein>
    <submittedName>
        <fullName evidence="7">Transcription cofactor vestigial-like 1</fullName>
    </submittedName>
</protein>
<keyword evidence="5" id="KW-0539">Nucleus</keyword>
<dbReference type="Proteomes" id="UP000054308">
    <property type="component" value="Unassembled WGS sequence"/>
</dbReference>
<comment type="function">
    <text evidence="1">May act as a specific coactivator for the mammalian TEFs.</text>
</comment>
<dbReference type="PANTHER" id="PTHR15950">
    <property type="entry name" value="TRANSCRIPTION COFACTOR VESTIGIAL-LIKE PROTEIN"/>
    <property type="match status" value="1"/>
</dbReference>
<sequence length="187" mass="20697">MEETRKLSPKLCKSKEPVKTEWGSQSVVFTYFQGDINSVVDEHFSRALSNAKNPQDLSTKLKDEEVVLKNVDSMSPHQWNFSSHCSKPYPSSSATSLSNSGLNFSAAGVSGQYQPSALRSHPTQPADLWPFPSIGTPSLTSSVYHHALPDLHGVDEQISDRKYGSLLGLLQQERCLTSMQECAMKQH</sequence>
<evidence type="ECO:0000256" key="4">
    <source>
        <dbReference type="ARBA" id="ARBA00023163"/>
    </source>
</evidence>
<comment type="subcellular location">
    <subcellularLocation>
        <location evidence="2">Nucleus</location>
    </subcellularLocation>
</comment>
<dbReference type="PANTHER" id="PTHR15950:SF20">
    <property type="entry name" value="TRANSCRIPTION COFACTOR VESTIGIAL-LIKE PROTEIN 1"/>
    <property type="match status" value="1"/>
</dbReference>
<evidence type="ECO:0000256" key="3">
    <source>
        <dbReference type="ARBA" id="ARBA00023015"/>
    </source>
</evidence>
<comment type="similarity">
    <text evidence="6">Belongs to the vestigial family.</text>
</comment>
<dbReference type="GO" id="GO:0005634">
    <property type="term" value="C:nucleus"/>
    <property type="evidence" value="ECO:0007669"/>
    <property type="project" value="UniProtKB-SubCell"/>
</dbReference>
<dbReference type="InterPro" id="IPR006627">
    <property type="entry name" value="TDU_repeat"/>
</dbReference>
<accession>A0A091I030</accession>
<dbReference type="InterPro" id="IPR011520">
    <property type="entry name" value="Vg_fam"/>
</dbReference>
<keyword evidence="8" id="KW-1185">Reference proteome</keyword>
<evidence type="ECO:0000256" key="1">
    <source>
        <dbReference type="ARBA" id="ARBA00002229"/>
    </source>
</evidence>
<keyword evidence="4" id="KW-0804">Transcription</keyword>
<keyword evidence="3" id="KW-0805">Transcription regulation</keyword>
<dbReference type="SMART" id="SM00711">
    <property type="entry name" value="TDU"/>
    <property type="match status" value="1"/>
</dbReference>
<organism evidence="7 8">
    <name type="scientific">Calypte anna</name>
    <name type="common">Anna's hummingbird</name>
    <name type="synonym">Archilochus anna</name>
    <dbReference type="NCBI Taxonomy" id="9244"/>
    <lineage>
        <taxon>Eukaryota</taxon>
        <taxon>Metazoa</taxon>
        <taxon>Chordata</taxon>
        <taxon>Craniata</taxon>
        <taxon>Vertebrata</taxon>
        <taxon>Euteleostomi</taxon>
        <taxon>Archelosauria</taxon>
        <taxon>Archosauria</taxon>
        <taxon>Dinosauria</taxon>
        <taxon>Saurischia</taxon>
        <taxon>Theropoda</taxon>
        <taxon>Coelurosauria</taxon>
        <taxon>Aves</taxon>
        <taxon>Neognathae</taxon>
        <taxon>Neoaves</taxon>
        <taxon>Strisores</taxon>
        <taxon>Apodiformes</taxon>
        <taxon>Trochilidae</taxon>
        <taxon>Calypte</taxon>
    </lineage>
</organism>
<gene>
    <name evidence="7" type="ORF">N300_04748</name>
</gene>
<evidence type="ECO:0000256" key="5">
    <source>
        <dbReference type="ARBA" id="ARBA00023242"/>
    </source>
</evidence>
<name>A0A091I030_CALAN</name>
<dbReference type="Pfam" id="PF07545">
    <property type="entry name" value="Vg_Tdu"/>
    <property type="match status" value="1"/>
</dbReference>
<dbReference type="EMBL" id="KL217980">
    <property type="protein sequence ID" value="KFP00790.1"/>
    <property type="molecule type" value="Genomic_DNA"/>
</dbReference>